<dbReference type="AlphaFoldDB" id="A0A7W7KID0"/>
<dbReference type="RefSeq" id="WP_184588677.1">
    <property type="nucleotide sequence ID" value="NZ_JACHLI010000006.1"/>
</dbReference>
<organism evidence="3 4">
    <name type="scientific">Pseudomonas nitroreducens</name>
    <dbReference type="NCBI Taxonomy" id="46680"/>
    <lineage>
        <taxon>Bacteria</taxon>
        <taxon>Pseudomonadati</taxon>
        <taxon>Pseudomonadota</taxon>
        <taxon>Gammaproteobacteria</taxon>
        <taxon>Pseudomonadales</taxon>
        <taxon>Pseudomonadaceae</taxon>
        <taxon>Pseudomonas</taxon>
    </lineage>
</organism>
<dbReference type="EMBL" id="JACHLI010000006">
    <property type="protein sequence ID" value="MBB4863365.1"/>
    <property type="molecule type" value="Genomic_DNA"/>
</dbReference>
<dbReference type="Pfam" id="PF10721">
    <property type="entry name" value="DUF2514"/>
    <property type="match status" value="1"/>
</dbReference>
<evidence type="ECO:0000313" key="4">
    <source>
        <dbReference type="Proteomes" id="UP000566995"/>
    </source>
</evidence>
<feature type="signal peptide" evidence="2">
    <location>
        <begin position="1"/>
        <end position="21"/>
    </location>
</feature>
<accession>A0A7W7KID0</accession>
<feature type="chain" id="PRO_5031150216" evidence="2">
    <location>
        <begin position="22"/>
        <end position="167"/>
    </location>
</feature>
<feature type="coiled-coil region" evidence="1">
    <location>
        <begin position="43"/>
        <end position="93"/>
    </location>
</feature>
<proteinExistence type="predicted"/>
<keyword evidence="2" id="KW-0732">Signal</keyword>
<evidence type="ECO:0000313" key="3">
    <source>
        <dbReference type="EMBL" id="MBB4863365.1"/>
    </source>
</evidence>
<name>A0A7W7KID0_PSENT</name>
<protein>
    <submittedName>
        <fullName evidence="3">Membrane protein involved in colicin uptake</fullName>
    </submittedName>
</protein>
<sequence length="167" mass="18177">MTWLLTNWKPLLAGLALFLAAAGGWHEGSERTDAAWQAKWDQHEKADQQAAEAFEAREHAEEQRRQLSVNKVIEDADRKIDQVRANSSAAADQRVRDAAAKYADRIAAAEAGRHSCTAAASKAAAQRARVLADMLGEVDRMAGVYAEAADESRVRGLACEAAYDGIR</sequence>
<evidence type="ECO:0000256" key="2">
    <source>
        <dbReference type="SAM" id="SignalP"/>
    </source>
</evidence>
<reference evidence="3 4" key="1">
    <citation type="submission" date="2020-08" db="EMBL/GenBank/DDBJ databases">
        <title>Functional genomics of gut bacteria from endangered species of beetles.</title>
        <authorList>
            <person name="Carlos-Shanley C."/>
        </authorList>
    </citation>
    <scope>NUCLEOTIDE SEQUENCE [LARGE SCALE GENOMIC DNA]</scope>
    <source>
        <strain evidence="3 4">S00179</strain>
    </source>
</reference>
<dbReference type="InterPro" id="IPR019659">
    <property type="entry name" value="DUF2514"/>
</dbReference>
<dbReference type="Proteomes" id="UP000566995">
    <property type="component" value="Unassembled WGS sequence"/>
</dbReference>
<gene>
    <name evidence="3" type="ORF">HNP46_002212</name>
</gene>
<evidence type="ECO:0000256" key="1">
    <source>
        <dbReference type="SAM" id="Coils"/>
    </source>
</evidence>
<keyword evidence="1" id="KW-0175">Coiled coil</keyword>
<comment type="caution">
    <text evidence="3">The sequence shown here is derived from an EMBL/GenBank/DDBJ whole genome shotgun (WGS) entry which is preliminary data.</text>
</comment>